<organism evidence="3 4">
    <name type="scientific">Motilibacter deserti</name>
    <dbReference type="NCBI Taxonomy" id="2714956"/>
    <lineage>
        <taxon>Bacteria</taxon>
        <taxon>Bacillati</taxon>
        <taxon>Actinomycetota</taxon>
        <taxon>Actinomycetes</taxon>
        <taxon>Motilibacterales</taxon>
        <taxon>Motilibacteraceae</taxon>
        <taxon>Motilibacter</taxon>
    </lineage>
</organism>
<proteinExistence type="predicted"/>
<sequence>MRRGSGDPTWARTPDGALWRGVRTPEGPASLRLLTRPQDALVDARAWGPGAGWALDSVPGLLGVDDDPAGFEPRHPLLVEAYRRWPGWRAPRSRRVMEALVPAILEQKVTSTEARWAWRDLVRWYGEPAPGPAPEGLRVPPGPEQWLRVPSWDWHRAGVDGKRSRAVLSACAVAHKLEATTQDLPRRVGGEMSVAERALRSVVGIGVWTAAETLQRSHGDADSPSVGDLHVPGLVGHALVGQKVDDAGMLELLEPYAGHRQRAVRLIELAAGAGLVRVPRRAPRFAPRDFRRL</sequence>
<evidence type="ECO:0000256" key="2">
    <source>
        <dbReference type="ARBA" id="ARBA00023204"/>
    </source>
</evidence>
<reference evidence="3 4" key="1">
    <citation type="submission" date="2020-03" db="EMBL/GenBank/DDBJ databases">
        <title>Two novel Motilibacter sp.</title>
        <authorList>
            <person name="Liu S."/>
        </authorList>
    </citation>
    <scope>NUCLEOTIDE SEQUENCE [LARGE SCALE GENOMIC DNA]</scope>
    <source>
        <strain evidence="3 4">E257</strain>
    </source>
</reference>
<evidence type="ECO:0000313" key="3">
    <source>
        <dbReference type="EMBL" id="NHC13115.1"/>
    </source>
</evidence>
<name>A0ABX0GTY2_9ACTN</name>
<dbReference type="InterPro" id="IPR011257">
    <property type="entry name" value="DNA_glycosylase"/>
</dbReference>
<dbReference type="Proteomes" id="UP000800981">
    <property type="component" value="Unassembled WGS sequence"/>
</dbReference>
<dbReference type="Gene3D" id="1.10.340.30">
    <property type="entry name" value="Hypothetical protein, domain 2"/>
    <property type="match status" value="1"/>
</dbReference>
<protein>
    <submittedName>
        <fullName evidence="3">DNA-3-methyladenine glycosylase 2 family protein</fullName>
    </submittedName>
</protein>
<evidence type="ECO:0000256" key="1">
    <source>
        <dbReference type="ARBA" id="ARBA00022763"/>
    </source>
</evidence>
<evidence type="ECO:0000313" key="4">
    <source>
        <dbReference type="Proteomes" id="UP000800981"/>
    </source>
</evidence>
<dbReference type="EMBL" id="JAANNP010000001">
    <property type="protein sequence ID" value="NHC13115.1"/>
    <property type="molecule type" value="Genomic_DNA"/>
</dbReference>
<keyword evidence="2" id="KW-0234">DNA repair</keyword>
<comment type="caution">
    <text evidence="3">The sequence shown here is derived from an EMBL/GenBank/DDBJ whole genome shotgun (WGS) entry which is preliminary data.</text>
</comment>
<keyword evidence="4" id="KW-1185">Reference proteome</keyword>
<dbReference type="InterPro" id="IPR051912">
    <property type="entry name" value="Alkylbase_DNA_Glycosylase/TA"/>
</dbReference>
<keyword evidence="1" id="KW-0227">DNA damage</keyword>
<dbReference type="PANTHER" id="PTHR43003:SF6">
    <property type="entry name" value="DNA GLYCOSYLASE"/>
    <property type="match status" value="1"/>
</dbReference>
<gene>
    <name evidence="3" type="ORF">G9H71_04895</name>
</gene>
<accession>A0ABX0GTY2</accession>
<dbReference type="SUPFAM" id="SSF48150">
    <property type="entry name" value="DNA-glycosylase"/>
    <property type="match status" value="1"/>
</dbReference>
<dbReference type="PANTHER" id="PTHR43003">
    <property type="entry name" value="DNA-3-METHYLADENINE GLYCOSYLASE"/>
    <property type="match status" value="1"/>
</dbReference>